<reference evidence="1 2" key="1">
    <citation type="submission" date="2021-03" db="EMBL/GenBank/DDBJ databases">
        <title>Human Oral Microbial Genomes.</title>
        <authorList>
            <person name="Johnston C.D."/>
            <person name="Chen T."/>
            <person name="Dewhirst F.E."/>
        </authorList>
    </citation>
    <scope>NUCLEOTIDE SEQUENCE [LARGE SCALE GENOMIC DNA]</scope>
    <source>
        <strain evidence="1 2">DSMZ 100122</strain>
    </source>
</reference>
<sequence>MTRFSTLLAELLSLSWGASCGGALTSAGADRSGLFPVEVGELVACLDFLLAFGDRVAEGSSLGVGLGLGVGSTLGVGLSMGVGLSEGVGLSDGVGVTSMVTSMVGVVSRLGAGEADETEGGAGRAETGRPPSVELIFAPQPARARVVAAIARPRCLGIRIRNP</sequence>
<dbReference type="RefSeq" id="WP_212323324.1">
    <property type="nucleotide sequence ID" value="NZ_AP024463.1"/>
</dbReference>
<gene>
    <name evidence="1" type="ORF">J5A65_13820</name>
</gene>
<keyword evidence="2" id="KW-1185">Reference proteome</keyword>
<name>A0ABX7Y4P8_9ACTN</name>
<organism evidence="1 2">
    <name type="scientific">Arachnia rubra</name>
    <dbReference type="NCBI Taxonomy" id="1547448"/>
    <lineage>
        <taxon>Bacteria</taxon>
        <taxon>Bacillati</taxon>
        <taxon>Actinomycetota</taxon>
        <taxon>Actinomycetes</taxon>
        <taxon>Propionibacteriales</taxon>
        <taxon>Propionibacteriaceae</taxon>
        <taxon>Arachnia</taxon>
    </lineage>
</organism>
<evidence type="ECO:0000313" key="2">
    <source>
        <dbReference type="Proteomes" id="UP000678513"/>
    </source>
</evidence>
<dbReference type="EMBL" id="CP072384">
    <property type="protein sequence ID" value="QUC07971.1"/>
    <property type="molecule type" value="Genomic_DNA"/>
</dbReference>
<evidence type="ECO:0000313" key="1">
    <source>
        <dbReference type="EMBL" id="QUC07971.1"/>
    </source>
</evidence>
<accession>A0ABX7Y4P8</accession>
<evidence type="ECO:0008006" key="3">
    <source>
        <dbReference type="Google" id="ProtNLM"/>
    </source>
</evidence>
<protein>
    <recommendedName>
        <fullName evidence="3">Secreted protein</fullName>
    </recommendedName>
</protein>
<dbReference type="Proteomes" id="UP000678513">
    <property type="component" value="Chromosome"/>
</dbReference>
<proteinExistence type="predicted"/>